<dbReference type="EMBL" id="JZWI01000042">
    <property type="protein sequence ID" value="KLN52882.1"/>
    <property type="molecule type" value="Genomic_DNA"/>
</dbReference>
<accession>A0A0H2LWI3</accession>
<dbReference type="RefSeq" id="WP_047787123.1">
    <property type="nucleotide sequence ID" value="NZ_JZWI01000042.1"/>
</dbReference>
<dbReference type="Proteomes" id="UP000035170">
    <property type="component" value="Unassembled WGS sequence"/>
</dbReference>
<keyword evidence="2" id="KW-1185">Reference proteome</keyword>
<sequence length="294" mass="32241">MARLGLSKENLISRGAARFKDLVYLALQDKKLQKKAVAHTRLGSVDEGEVANVKDLPWRAAGMCVAKLPSEKLVVVSGEGAVFTYVGGNEGSEKIRDAFDLRACACIEGHAYAAGMNREVFRRTREGQWSAMHAPGAEGDDDVAGFEAIDGFGANDLYAAGWEGEVWHWQGSAWTQCESPVNVVLSGICCAGDGHVYACGQSGTLLRGRGQDWEVLETEGLIDDLWDVRWFMDRLYVASMSVLYVLQGDALVAVDFGRDAPDSCYKLTDAEDVMWSIGQQNIFSFDGAAWHRWE</sequence>
<proteinExistence type="predicted"/>
<comment type="caution">
    <text evidence="1">The sequence shown here is derived from an EMBL/GenBank/DDBJ whole genome shotgun (WGS) entry which is preliminary data.</text>
</comment>
<gene>
    <name evidence="1" type="ORF">VPARA_59550</name>
</gene>
<evidence type="ECO:0000313" key="1">
    <source>
        <dbReference type="EMBL" id="KLN52882.1"/>
    </source>
</evidence>
<organism evidence="1 2">
    <name type="scientific">Variovorax paradoxus</name>
    <dbReference type="NCBI Taxonomy" id="34073"/>
    <lineage>
        <taxon>Bacteria</taxon>
        <taxon>Pseudomonadati</taxon>
        <taxon>Pseudomonadota</taxon>
        <taxon>Betaproteobacteria</taxon>
        <taxon>Burkholderiales</taxon>
        <taxon>Comamonadaceae</taxon>
        <taxon>Variovorax</taxon>
    </lineage>
</organism>
<name>A0A0H2LWI3_VARPD</name>
<evidence type="ECO:0000313" key="2">
    <source>
        <dbReference type="Proteomes" id="UP000035170"/>
    </source>
</evidence>
<protein>
    <submittedName>
        <fullName evidence="1">Uncharacterized protein</fullName>
    </submittedName>
</protein>
<dbReference type="PATRIC" id="fig|34073.19.peg.6113"/>
<dbReference type="AlphaFoldDB" id="A0A0H2LWI3"/>
<reference evidence="1 2" key="1">
    <citation type="submission" date="2015-03" db="EMBL/GenBank/DDBJ databases">
        <title>Genome sequence of Variovorax paradoxus TBEA6.</title>
        <authorList>
            <person name="Poehlein A."/>
            <person name="Schuldes J."/>
            <person name="Wuebbeler J.H."/>
            <person name="Hiessl S."/>
            <person name="Steinbuechel A."/>
            <person name="Daniel R."/>
        </authorList>
    </citation>
    <scope>NUCLEOTIDE SEQUENCE [LARGE SCALE GENOMIC DNA]</scope>
    <source>
        <strain evidence="1 2">TBEA6</strain>
    </source>
</reference>